<dbReference type="Gene3D" id="3.40.720.10">
    <property type="entry name" value="Alkaline Phosphatase, subunit A"/>
    <property type="match status" value="1"/>
</dbReference>
<keyword evidence="4" id="KW-0732">Signal</keyword>
<dbReference type="AlphaFoldDB" id="K1M4H4"/>
<dbReference type="Pfam" id="PF00884">
    <property type="entry name" value="Sulfatase"/>
    <property type="match status" value="1"/>
</dbReference>
<sequence length="513" mass="57626">MKTPISLMLIFLSVPTLWSCQRTEEKQTEKPNIVVFFVDDMGWQDTSVPFWTEITEWNKRYHTPNMEKLASQGMKFTQAYAHSVCSPSRTSLLTGMNPARHGVTNWTLRKDISTDHEDEVLEFPAWNLNGLQPVDTINNSIFATTLPSILRAHGYHTIHVGKAHWGAMDTPGANPLNLGFDINIAGHAAGGLGSYLGENNFGNATPGAHTLPWGVPGMEKYHGHSIHLTEALTLEAIAALNEAKKKDQPFFLYFSHYTVHIPLEADERFYDKYQNLEEPEAKYASMVEGMDKSLGDIMNYLQQNNLDENTIIIFISDNGGLSATARGGIPHQHSSPLNSGKGSAYEGGIRIPMLIKWPNVTVPGSSFEDYLIIEDLFPSLLHMANVTTPTIVQTVDGENLTPHLQGKAQGKFREKPLIWHYPNNWGPTGPGIGATSTIREGDWKLVYWYKYEKRELFNIREDIGELIDRSTENPEKVMELAKKLADYLKEVNAFRPKDKRSGEFIAWPDEGLL</sequence>
<dbReference type="PANTHER" id="PTHR42693:SF42">
    <property type="entry name" value="ARYLSULFATASE G"/>
    <property type="match status" value="1"/>
</dbReference>
<evidence type="ECO:0000313" key="9">
    <source>
        <dbReference type="Proteomes" id="UP000004478"/>
    </source>
</evidence>
<keyword evidence="3" id="KW-0479">Metal-binding</keyword>
<dbReference type="RefSeq" id="WP_009183254.1">
    <property type="nucleotide sequence ID" value="NZ_AMGM01000002.1"/>
</dbReference>
<dbReference type="OrthoDB" id="9764377at2"/>
<evidence type="ECO:0000259" key="7">
    <source>
        <dbReference type="Pfam" id="PF00884"/>
    </source>
</evidence>
<evidence type="ECO:0000256" key="2">
    <source>
        <dbReference type="ARBA" id="ARBA00008779"/>
    </source>
</evidence>
<dbReference type="PANTHER" id="PTHR42693">
    <property type="entry name" value="ARYLSULFATASE FAMILY MEMBER"/>
    <property type="match status" value="1"/>
</dbReference>
<dbReference type="SUPFAM" id="SSF53649">
    <property type="entry name" value="Alkaline phosphatase-like"/>
    <property type="match status" value="1"/>
</dbReference>
<keyword evidence="9" id="KW-1185">Reference proteome</keyword>
<comment type="caution">
    <text evidence="8">The sequence shown here is derived from an EMBL/GenBank/DDBJ whole genome shotgun (WGS) entry which is preliminary data.</text>
</comment>
<dbReference type="InterPro" id="IPR050738">
    <property type="entry name" value="Sulfatase"/>
</dbReference>
<dbReference type="InterPro" id="IPR024607">
    <property type="entry name" value="Sulfatase_CS"/>
</dbReference>
<dbReference type="InterPro" id="IPR017850">
    <property type="entry name" value="Alkaline_phosphatase_core_sf"/>
</dbReference>
<evidence type="ECO:0000256" key="6">
    <source>
        <dbReference type="ARBA" id="ARBA00022837"/>
    </source>
</evidence>
<dbReference type="InterPro" id="IPR000917">
    <property type="entry name" value="Sulfatase_N"/>
</dbReference>
<organism evidence="8 9">
    <name type="scientific">Cecembia lonarensis (strain CCUG 58316 / KCTC 22772 / LW9)</name>
    <dbReference type="NCBI Taxonomy" id="1225176"/>
    <lineage>
        <taxon>Bacteria</taxon>
        <taxon>Pseudomonadati</taxon>
        <taxon>Bacteroidota</taxon>
        <taxon>Cytophagia</taxon>
        <taxon>Cytophagales</taxon>
        <taxon>Cyclobacteriaceae</taxon>
        <taxon>Cecembia</taxon>
    </lineage>
</organism>
<dbReference type="PATRIC" id="fig|1225176.3.peg.211"/>
<accession>K1M4H4</accession>
<dbReference type="Proteomes" id="UP000004478">
    <property type="component" value="Unassembled WGS sequence"/>
</dbReference>
<name>K1M4H4_CECL9</name>
<dbReference type="CDD" id="cd16144">
    <property type="entry name" value="ARS_like"/>
    <property type="match status" value="1"/>
</dbReference>
<comment type="cofactor">
    <cofactor evidence="1">
        <name>Ca(2+)</name>
        <dbReference type="ChEBI" id="CHEBI:29108"/>
    </cofactor>
</comment>
<dbReference type="GO" id="GO:0004065">
    <property type="term" value="F:arylsulfatase activity"/>
    <property type="evidence" value="ECO:0007669"/>
    <property type="project" value="UniProtKB-EC"/>
</dbReference>
<feature type="domain" description="Sulfatase N-terminal" evidence="7">
    <location>
        <begin position="31"/>
        <end position="385"/>
    </location>
</feature>
<reference evidence="8 9" key="1">
    <citation type="journal article" date="2012" name="J. Bacteriol.">
        <title>Draft Genome Sequence of Cecembia lonarensis Strain LW9T, Isolated from Lonar Lake, a Haloalkaline Lake in India.</title>
        <authorList>
            <person name="Shivaji S."/>
            <person name="Ara S."/>
            <person name="Singh A."/>
            <person name="Pinnaka A.K."/>
        </authorList>
    </citation>
    <scope>NUCLEOTIDE SEQUENCE [LARGE SCALE GENOMIC DNA]</scope>
    <source>
        <strain evidence="8 9">LW9</strain>
    </source>
</reference>
<evidence type="ECO:0000256" key="3">
    <source>
        <dbReference type="ARBA" id="ARBA00022723"/>
    </source>
</evidence>
<evidence type="ECO:0000313" key="8">
    <source>
        <dbReference type="EMBL" id="EKB51149.1"/>
    </source>
</evidence>
<evidence type="ECO:0000256" key="4">
    <source>
        <dbReference type="ARBA" id="ARBA00022729"/>
    </source>
</evidence>
<evidence type="ECO:0000256" key="5">
    <source>
        <dbReference type="ARBA" id="ARBA00022801"/>
    </source>
</evidence>
<dbReference type="PROSITE" id="PS00523">
    <property type="entry name" value="SULFATASE_1"/>
    <property type="match status" value="1"/>
</dbReference>
<dbReference type="GO" id="GO:0046872">
    <property type="term" value="F:metal ion binding"/>
    <property type="evidence" value="ECO:0007669"/>
    <property type="project" value="UniProtKB-KW"/>
</dbReference>
<protein>
    <submittedName>
        <fullName evidence="8">Arylsulfatase</fullName>
        <ecNumber evidence="8">3.1.6.1</ecNumber>
    </submittedName>
</protein>
<keyword evidence="6" id="KW-0106">Calcium</keyword>
<dbReference type="Gene3D" id="3.30.1120.10">
    <property type="match status" value="1"/>
</dbReference>
<dbReference type="EC" id="3.1.6.1" evidence="8"/>
<gene>
    <name evidence="8" type="primary">atsA_1</name>
    <name evidence="8" type="ORF">B879_00200</name>
</gene>
<dbReference type="EMBL" id="AMGM01000002">
    <property type="protein sequence ID" value="EKB51149.1"/>
    <property type="molecule type" value="Genomic_DNA"/>
</dbReference>
<proteinExistence type="inferred from homology"/>
<evidence type="ECO:0000256" key="1">
    <source>
        <dbReference type="ARBA" id="ARBA00001913"/>
    </source>
</evidence>
<keyword evidence="5 8" id="KW-0378">Hydrolase</keyword>
<comment type="similarity">
    <text evidence="2">Belongs to the sulfatase family.</text>
</comment>